<reference evidence="1" key="2">
    <citation type="journal article" date="2015" name="Fish Shellfish Immunol.">
        <title>Early steps in the European eel (Anguilla anguilla)-Vibrio vulnificus interaction in the gills: Role of the RtxA13 toxin.</title>
        <authorList>
            <person name="Callol A."/>
            <person name="Pajuelo D."/>
            <person name="Ebbesson L."/>
            <person name="Teles M."/>
            <person name="MacKenzie S."/>
            <person name="Amaro C."/>
        </authorList>
    </citation>
    <scope>NUCLEOTIDE SEQUENCE</scope>
</reference>
<protein>
    <submittedName>
        <fullName evidence="1">Uncharacterized protein</fullName>
    </submittedName>
</protein>
<organism evidence="1">
    <name type="scientific">Anguilla anguilla</name>
    <name type="common">European freshwater eel</name>
    <name type="synonym">Muraena anguilla</name>
    <dbReference type="NCBI Taxonomy" id="7936"/>
    <lineage>
        <taxon>Eukaryota</taxon>
        <taxon>Metazoa</taxon>
        <taxon>Chordata</taxon>
        <taxon>Craniata</taxon>
        <taxon>Vertebrata</taxon>
        <taxon>Euteleostomi</taxon>
        <taxon>Actinopterygii</taxon>
        <taxon>Neopterygii</taxon>
        <taxon>Teleostei</taxon>
        <taxon>Anguilliformes</taxon>
        <taxon>Anguillidae</taxon>
        <taxon>Anguilla</taxon>
    </lineage>
</organism>
<sequence>MIPGNEDVWLLIMITVVDASG</sequence>
<dbReference type="AlphaFoldDB" id="A0A0E9TL74"/>
<proteinExistence type="predicted"/>
<evidence type="ECO:0000313" key="1">
    <source>
        <dbReference type="EMBL" id="JAH53615.1"/>
    </source>
</evidence>
<reference evidence="1" key="1">
    <citation type="submission" date="2014-11" db="EMBL/GenBank/DDBJ databases">
        <authorList>
            <person name="Amaro Gonzalez C."/>
        </authorList>
    </citation>
    <scope>NUCLEOTIDE SEQUENCE</scope>
</reference>
<accession>A0A0E9TL74</accession>
<name>A0A0E9TL74_ANGAN</name>
<dbReference type="EMBL" id="GBXM01096838">
    <property type="protein sequence ID" value="JAH11739.1"/>
    <property type="molecule type" value="Transcribed_RNA"/>
</dbReference>
<dbReference type="EMBL" id="GBXM01054962">
    <property type="protein sequence ID" value="JAH53615.1"/>
    <property type="molecule type" value="Transcribed_RNA"/>
</dbReference>